<keyword evidence="13" id="KW-1185">Reference proteome</keyword>
<dbReference type="PANTHER" id="PTHR30582:SF24">
    <property type="entry name" value="L,D-TRANSPEPTIDASE ERFK_SRFK-RELATED"/>
    <property type="match status" value="1"/>
</dbReference>
<comment type="pathway">
    <text evidence="1 9">Cell wall biogenesis; peptidoglycan biosynthesis.</text>
</comment>
<keyword evidence="8 9" id="KW-0961">Cell wall biogenesis/degradation</keyword>
<dbReference type="GO" id="GO:0071555">
    <property type="term" value="P:cell wall organization"/>
    <property type="evidence" value="ECO:0007669"/>
    <property type="project" value="UniProtKB-UniRule"/>
</dbReference>
<comment type="similarity">
    <text evidence="2">Belongs to the YkuD family.</text>
</comment>
<keyword evidence="6 9" id="KW-0133">Cell shape</keyword>
<evidence type="ECO:0000259" key="11">
    <source>
        <dbReference type="PROSITE" id="PS52029"/>
    </source>
</evidence>
<sequence>MLNNSLHLKRYVETHPDNKMAWYLLGKDYETNGEQGKANYCFNRAEEVYEAFELSKVPSDIWKNYEFRLLQIEREKDKRGKRIRRILLTAVLMLLIMLPSVNAPGGPGASLAKVKVNNPDEIHLAIADAKVQKDRKGPLFTATAIRGKSWSSVLPQLLTEPDRLPPWTVALGMERSGNWEIWSENMPILYGIYRDTSGVIGIQPYEGSRADCDCTPADGTELKGPAERWADVQVQNAVLTEAIQRYRERNGKLPGSLDELMRPFPNNWLSGKSPAMKILFPILTGNGAADKDGIHKKKKTVGQQMPEGLGSSPDGQAFFTKRLEVIIDRKNHRLGVISGSVLLRNYEVGLGRDNKTPLGNFNIGDKVMNPNGSANGIYGSRGMQLSDSNYAIHGTQDIGSIGGNESEGCIRMYGEDVEELFDLVPMGTKVRIEEGVLPNGLVIPDERFTLKHTKGQTNPKKLYNWLD</sequence>
<keyword evidence="3" id="KW-0328">Glycosyltransferase</keyword>
<name>A0A1X7H2G7_9BACL</name>
<evidence type="ECO:0000256" key="7">
    <source>
        <dbReference type="ARBA" id="ARBA00022984"/>
    </source>
</evidence>
<evidence type="ECO:0000256" key="5">
    <source>
        <dbReference type="ARBA" id="ARBA00022801"/>
    </source>
</evidence>
<keyword evidence="7 9" id="KW-0573">Peptidoglycan synthesis</keyword>
<dbReference type="STRING" id="1313296.SAMN05661091_1582"/>
<evidence type="ECO:0000256" key="10">
    <source>
        <dbReference type="SAM" id="Phobius"/>
    </source>
</evidence>
<dbReference type="Proteomes" id="UP000192940">
    <property type="component" value="Chromosome I"/>
</dbReference>
<evidence type="ECO:0000256" key="4">
    <source>
        <dbReference type="ARBA" id="ARBA00022679"/>
    </source>
</evidence>
<dbReference type="InterPro" id="IPR005490">
    <property type="entry name" value="LD_TPept_cat_dom"/>
</dbReference>
<evidence type="ECO:0000313" key="13">
    <source>
        <dbReference type="Proteomes" id="UP000192940"/>
    </source>
</evidence>
<feature type="transmembrane region" description="Helical" evidence="10">
    <location>
        <begin position="86"/>
        <end position="105"/>
    </location>
</feature>
<dbReference type="CDD" id="cd16913">
    <property type="entry name" value="YkuD_like"/>
    <property type="match status" value="1"/>
</dbReference>
<keyword evidence="12" id="KW-0449">Lipoprotein</keyword>
<reference evidence="12 13" key="1">
    <citation type="submission" date="2017-04" db="EMBL/GenBank/DDBJ databases">
        <authorList>
            <person name="Afonso C.L."/>
            <person name="Miller P.J."/>
            <person name="Scott M.A."/>
            <person name="Spackman E."/>
            <person name="Goraichik I."/>
            <person name="Dimitrov K.M."/>
            <person name="Suarez D.L."/>
            <person name="Swayne D.E."/>
        </authorList>
    </citation>
    <scope>NUCLEOTIDE SEQUENCE [LARGE SCALE GENOMIC DNA]</scope>
    <source>
        <strain evidence="12 13">N3/975</strain>
    </source>
</reference>
<evidence type="ECO:0000313" key="12">
    <source>
        <dbReference type="EMBL" id="SMF78648.1"/>
    </source>
</evidence>
<dbReference type="SUPFAM" id="SSF141523">
    <property type="entry name" value="L,D-transpeptidase catalytic domain-like"/>
    <property type="match status" value="1"/>
</dbReference>
<dbReference type="GO" id="GO:0071972">
    <property type="term" value="F:peptidoglycan L,D-transpeptidase activity"/>
    <property type="evidence" value="ECO:0007669"/>
    <property type="project" value="TreeGrafter"/>
</dbReference>
<dbReference type="GO" id="GO:0018104">
    <property type="term" value="P:peptidoglycan-protein cross-linking"/>
    <property type="evidence" value="ECO:0007669"/>
    <property type="project" value="TreeGrafter"/>
</dbReference>
<dbReference type="Pfam" id="PF03734">
    <property type="entry name" value="YkuD"/>
    <property type="match status" value="1"/>
</dbReference>
<dbReference type="AlphaFoldDB" id="A0A1X7H2G7"/>
<dbReference type="PANTHER" id="PTHR30582">
    <property type="entry name" value="L,D-TRANSPEPTIDASE"/>
    <property type="match status" value="1"/>
</dbReference>
<proteinExistence type="inferred from homology"/>
<dbReference type="InterPro" id="IPR038063">
    <property type="entry name" value="Transpep_catalytic_dom"/>
</dbReference>
<keyword evidence="5" id="KW-0378">Hydrolase</keyword>
<dbReference type="GO" id="GO:0005576">
    <property type="term" value="C:extracellular region"/>
    <property type="evidence" value="ECO:0007669"/>
    <property type="project" value="TreeGrafter"/>
</dbReference>
<feature type="active site" description="Proton donor/acceptor" evidence="9">
    <location>
        <position position="393"/>
    </location>
</feature>
<dbReference type="Gene3D" id="2.40.440.10">
    <property type="entry name" value="L,D-transpeptidase catalytic domain-like"/>
    <property type="match status" value="1"/>
</dbReference>
<gene>
    <name evidence="12" type="ORF">SAMN05661091_1582</name>
</gene>
<dbReference type="UniPathway" id="UPA00219"/>
<keyword evidence="10" id="KW-1133">Transmembrane helix</keyword>
<evidence type="ECO:0000256" key="8">
    <source>
        <dbReference type="ARBA" id="ARBA00023316"/>
    </source>
</evidence>
<evidence type="ECO:0000256" key="2">
    <source>
        <dbReference type="ARBA" id="ARBA00005992"/>
    </source>
</evidence>
<accession>A0A1X7H2G7</accession>
<dbReference type="PROSITE" id="PS52029">
    <property type="entry name" value="LD_TPASE"/>
    <property type="match status" value="1"/>
</dbReference>
<evidence type="ECO:0000256" key="9">
    <source>
        <dbReference type="PROSITE-ProRule" id="PRU01373"/>
    </source>
</evidence>
<dbReference type="GO" id="GO:0008360">
    <property type="term" value="P:regulation of cell shape"/>
    <property type="evidence" value="ECO:0007669"/>
    <property type="project" value="UniProtKB-UniRule"/>
</dbReference>
<feature type="domain" description="L,D-TPase catalytic" evidence="11">
    <location>
        <begin position="323"/>
        <end position="433"/>
    </location>
</feature>
<evidence type="ECO:0000256" key="1">
    <source>
        <dbReference type="ARBA" id="ARBA00004752"/>
    </source>
</evidence>
<keyword evidence="4" id="KW-0808">Transferase</keyword>
<protein>
    <submittedName>
        <fullName evidence="12">Lipoprotein-anchoring transpeptidase ErfK/SrfK</fullName>
    </submittedName>
</protein>
<dbReference type="InterPro" id="IPR050979">
    <property type="entry name" value="LD-transpeptidase"/>
</dbReference>
<organism evidence="12 13">
    <name type="scientific">Paenibacillus uliginis N3/975</name>
    <dbReference type="NCBI Taxonomy" id="1313296"/>
    <lineage>
        <taxon>Bacteria</taxon>
        <taxon>Bacillati</taxon>
        <taxon>Bacillota</taxon>
        <taxon>Bacilli</taxon>
        <taxon>Bacillales</taxon>
        <taxon>Paenibacillaceae</taxon>
        <taxon>Paenibacillus</taxon>
    </lineage>
</organism>
<keyword evidence="10" id="KW-0472">Membrane</keyword>
<dbReference type="EMBL" id="LT840184">
    <property type="protein sequence ID" value="SMF78648.1"/>
    <property type="molecule type" value="Genomic_DNA"/>
</dbReference>
<keyword evidence="10" id="KW-0812">Transmembrane</keyword>
<evidence type="ECO:0000256" key="3">
    <source>
        <dbReference type="ARBA" id="ARBA00022676"/>
    </source>
</evidence>
<dbReference type="GO" id="GO:0016757">
    <property type="term" value="F:glycosyltransferase activity"/>
    <property type="evidence" value="ECO:0007669"/>
    <property type="project" value="UniProtKB-KW"/>
</dbReference>
<feature type="active site" description="Nucleophile" evidence="9">
    <location>
        <position position="409"/>
    </location>
</feature>
<evidence type="ECO:0000256" key="6">
    <source>
        <dbReference type="ARBA" id="ARBA00022960"/>
    </source>
</evidence>